<organism evidence="1 2">
    <name type="scientific">Popillia japonica</name>
    <name type="common">Japanese beetle</name>
    <dbReference type="NCBI Taxonomy" id="7064"/>
    <lineage>
        <taxon>Eukaryota</taxon>
        <taxon>Metazoa</taxon>
        <taxon>Ecdysozoa</taxon>
        <taxon>Arthropoda</taxon>
        <taxon>Hexapoda</taxon>
        <taxon>Insecta</taxon>
        <taxon>Pterygota</taxon>
        <taxon>Neoptera</taxon>
        <taxon>Endopterygota</taxon>
        <taxon>Coleoptera</taxon>
        <taxon>Polyphaga</taxon>
        <taxon>Scarabaeiformia</taxon>
        <taxon>Scarabaeidae</taxon>
        <taxon>Rutelinae</taxon>
        <taxon>Popillia</taxon>
    </lineage>
</organism>
<reference evidence="1 2" key="1">
    <citation type="journal article" date="2024" name="BMC Genomics">
        <title>De novo assembly and annotation of Popillia japonica's genome with initial clues to its potential as an invasive pest.</title>
        <authorList>
            <person name="Cucini C."/>
            <person name="Boschi S."/>
            <person name="Funari R."/>
            <person name="Cardaioli E."/>
            <person name="Iannotti N."/>
            <person name="Marturano G."/>
            <person name="Paoli F."/>
            <person name="Bruttini M."/>
            <person name="Carapelli A."/>
            <person name="Frati F."/>
            <person name="Nardi F."/>
        </authorList>
    </citation>
    <scope>NUCLEOTIDE SEQUENCE [LARGE SCALE GENOMIC DNA]</scope>
    <source>
        <strain evidence="1">DMR45628</strain>
    </source>
</reference>
<protein>
    <recommendedName>
        <fullName evidence="3">DDE-1 domain-containing protein</fullName>
    </recommendedName>
</protein>
<proteinExistence type="predicted"/>
<sequence>MPKEKKKFKNYSIENMKQGMSTVKCGASLSWASKEYKIPRITWGKYDVECRMVPGTTLTLDEGKLLVKWLLTIASLHFQLSCLYIDGHSSHLTMELSDFCVENGIHLLLVALYPNAAHYSQWTLQFFIPLKTGGKKGYKISRLKTR</sequence>
<dbReference type="EMBL" id="JASPKY010000729">
    <property type="protein sequence ID" value="KAK9686114.1"/>
    <property type="molecule type" value="Genomic_DNA"/>
</dbReference>
<comment type="caution">
    <text evidence="1">The sequence shown here is derived from an EMBL/GenBank/DDBJ whole genome shotgun (WGS) entry which is preliminary data.</text>
</comment>
<name>A0AAW1IAR6_POPJA</name>
<evidence type="ECO:0000313" key="2">
    <source>
        <dbReference type="Proteomes" id="UP001458880"/>
    </source>
</evidence>
<gene>
    <name evidence="1" type="ORF">QE152_g37438</name>
</gene>
<dbReference type="AlphaFoldDB" id="A0AAW1IAR6"/>
<evidence type="ECO:0008006" key="3">
    <source>
        <dbReference type="Google" id="ProtNLM"/>
    </source>
</evidence>
<keyword evidence="2" id="KW-1185">Reference proteome</keyword>
<evidence type="ECO:0000313" key="1">
    <source>
        <dbReference type="EMBL" id="KAK9686114.1"/>
    </source>
</evidence>
<dbReference type="Proteomes" id="UP001458880">
    <property type="component" value="Unassembled WGS sequence"/>
</dbReference>
<accession>A0AAW1IAR6</accession>